<dbReference type="PANTHER" id="PTHR34070">
    <property type="entry name" value="ARMADILLO-TYPE FOLD"/>
    <property type="match status" value="1"/>
</dbReference>
<organism evidence="1 2">
    <name type="scientific">Arcticibacter tournemirensis</name>
    <dbReference type="NCBI Taxonomy" id="699437"/>
    <lineage>
        <taxon>Bacteria</taxon>
        <taxon>Pseudomonadati</taxon>
        <taxon>Bacteroidota</taxon>
        <taxon>Sphingobacteriia</taxon>
        <taxon>Sphingobacteriales</taxon>
        <taxon>Sphingobacteriaceae</taxon>
        <taxon>Arcticibacter</taxon>
    </lineage>
</organism>
<dbReference type="Pfam" id="PF08713">
    <property type="entry name" value="DNA_alkylation"/>
    <property type="match status" value="1"/>
</dbReference>
<protein>
    <submittedName>
        <fullName evidence="1">DNA alkylation repair protein</fullName>
    </submittedName>
</protein>
<comment type="caution">
    <text evidence="1">The sequence shown here is derived from an EMBL/GenBank/DDBJ whole genome shotgun (WGS) entry which is preliminary data.</text>
</comment>
<dbReference type="RefSeq" id="WP_128769275.1">
    <property type="nucleotide sequence ID" value="NZ_RXOC01000005.1"/>
</dbReference>
<name>A0A4V1KIC4_9SPHI</name>
<dbReference type="EMBL" id="RXOC01000005">
    <property type="protein sequence ID" value="RXF70202.1"/>
    <property type="molecule type" value="Genomic_DNA"/>
</dbReference>
<dbReference type="Gene3D" id="1.25.10.90">
    <property type="match status" value="1"/>
</dbReference>
<gene>
    <name evidence="1" type="ORF">EKH83_10020</name>
</gene>
<proteinExistence type="predicted"/>
<dbReference type="AlphaFoldDB" id="A0A4V1KIC4"/>
<evidence type="ECO:0000313" key="1">
    <source>
        <dbReference type="EMBL" id="RXF70202.1"/>
    </source>
</evidence>
<dbReference type="CDD" id="cd06561">
    <property type="entry name" value="AlkD_like"/>
    <property type="match status" value="1"/>
</dbReference>
<dbReference type="SUPFAM" id="SSF48371">
    <property type="entry name" value="ARM repeat"/>
    <property type="match status" value="1"/>
</dbReference>
<dbReference type="InterPro" id="IPR016024">
    <property type="entry name" value="ARM-type_fold"/>
</dbReference>
<dbReference type="Proteomes" id="UP000290848">
    <property type="component" value="Unassembled WGS sequence"/>
</dbReference>
<evidence type="ECO:0000313" key="2">
    <source>
        <dbReference type="Proteomes" id="UP000290848"/>
    </source>
</evidence>
<dbReference type="PANTHER" id="PTHR34070:SF1">
    <property type="entry name" value="DNA ALKYLATION REPAIR PROTEIN"/>
    <property type="match status" value="1"/>
</dbReference>
<dbReference type="InterPro" id="IPR014825">
    <property type="entry name" value="DNA_alkylation"/>
</dbReference>
<reference evidence="1 2" key="1">
    <citation type="submission" date="2018-12" db="EMBL/GenBank/DDBJ databases">
        <title>The Draft Genome Sequence of the Soil Bacterium Pedobacter tournemirensis R1.</title>
        <authorList>
            <person name="He J."/>
        </authorList>
    </citation>
    <scope>NUCLEOTIDE SEQUENCE [LARGE SCALE GENOMIC DNA]</scope>
    <source>
        <strain evidence="1 2">R1</strain>
    </source>
</reference>
<sequence>MDNILDNIRCELKNNMDESVRNSGEKFFKEAVKIYGVKTAVVSKIGKSYFASLKEEPKSEIFNLCEELWLSGYMEESFIACNWSYYLRKVYEPEDFEIFTRWIDLYVGNWASCDTLCNHTVGTFIEMYPDYISSLKNWAESPNRWMRRAAAVSLIIPARRGKFLREIFEIAGILLLDRDDLVQKGYGWMLKAASESYQKEVFEYVVNHKAVMPRTALRYAIEKMPAELKTVAMQK</sequence>
<accession>A0A4V1KIC4</accession>